<evidence type="ECO:0000313" key="3">
    <source>
        <dbReference type="EMBL" id="MDN7023619.1"/>
    </source>
</evidence>
<name>A0ABT8M6Q6_9EURY</name>
<dbReference type="InterPro" id="IPR010359">
    <property type="entry name" value="IrrE_HExxH"/>
</dbReference>
<dbReference type="Proteomes" id="UP001168338">
    <property type="component" value="Unassembled WGS sequence"/>
</dbReference>
<gene>
    <name evidence="3" type="ORF">FGU65_01675</name>
</gene>
<dbReference type="EMBL" id="VCYH01000001">
    <property type="protein sequence ID" value="MDN7023619.1"/>
    <property type="molecule type" value="Genomic_DNA"/>
</dbReference>
<dbReference type="InterPro" id="IPR052345">
    <property type="entry name" value="Rad_response_metalloprotease"/>
</dbReference>
<evidence type="ECO:0000313" key="4">
    <source>
        <dbReference type="Proteomes" id="UP001168338"/>
    </source>
</evidence>
<dbReference type="InterPro" id="IPR001387">
    <property type="entry name" value="Cro/C1-type_HTH"/>
</dbReference>
<dbReference type="InterPro" id="IPR010982">
    <property type="entry name" value="Lambda_DNA-bd_dom_sf"/>
</dbReference>
<keyword evidence="4" id="KW-1185">Reference proteome</keyword>
<dbReference type="SMART" id="SM00530">
    <property type="entry name" value="HTH_XRE"/>
    <property type="match status" value="1"/>
</dbReference>
<evidence type="ECO:0000256" key="1">
    <source>
        <dbReference type="ARBA" id="ARBA00007227"/>
    </source>
</evidence>
<sequence length="342" mass="38738">MSVGERIKSARIGAGLSQRALADRMGMSAMAIAKYEKGTIVPKSGVLIRLAEALGVQVDYFFRSTSVALSLPQYRCRKELKKKEESRIHRQVQDWLERYLEIELIVGEEKPLDLPPPERCRVASLDDIETVAQMVREEWNLGLDPIENVMDVLEQHGVKVGVIEATDALDALTLYYNDTTPVIAVNNDMPGDRQRFNLAHELGHLMLRIEGDIDEEKAANRFAGAFLVPKEMAVRELGEKRRTITPQEFYLLKHKYGMSMSAWLHRAADLGIVTKPTADRLWRYFNARGWRREEPFDQVQPERPTHMEMLILRALGEEAIDEARARELFGGELPAGAARSAG</sequence>
<dbReference type="Gene3D" id="1.10.10.2910">
    <property type="match status" value="1"/>
</dbReference>
<dbReference type="PANTHER" id="PTHR43236">
    <property type="entry name" value="ANTITOXIN HIGA1"/>
    <property type="match status" value="1"/>
</dbReference>
<evidence type="ECO:0000259" key="2">
    <source>
        <dbReference type="PROSITE" id="PS50943"/>
    </source>
</evidence>
<dbReference type="CDD" id="cd00093">
    <property type="entry name" value="HTH_XRE"/>
    <property type="match status" value="1"/>
</dbReference>
<dbReference type="SUPFAM" id="SSF47413">
    <property type="entry name" value="lambda repressor-like DNA-binding domains"/>
    <property type="match status" value="1"/>
</dbReference>
<protein>
    <submittedName>
        <fullName evidence="3">ImmA/IrrE family metallo-endopeptidase</fullName>
    </submittedName>
</protein>
<dbReference type="PANTHER" id="PTHR43236:SF1">
    <property type="entry name" value="BLL7220 PROTEIN"/>
    <property type="match status" value="1"/>
</dbReference>
<reference evidence="3" key="1">
    <citation type="submission" date="2019-05" db="EMBL/GenBank/DDBJ databases">
        <title>Methanoculleus sp. FWC-SCC1, a methanogenic archaeon isolated from deep marine cold seep.</title>
        <authorList>
            <person name="Chen Y.-W."/>
            <person name="Chen S.-C."/>
            <person name="Teng N.-H."/>
            <person name="Lai M.-C."/>
        </authorList>
    </citation>
    <scope>NUCLEOTIDE SEQUENCE</scope>
    <source>
        <strain evidence="3">FWC-SCC1</strain>
    </source>
</reference>
<comment type="similarity">
    <text evidence="1">Belongs to the short-chain fatty acyl-CoA assimilation regulator (ScfR) family.</text>
</comment>
<organism evidence="3 4">
    <name type="scientific">Methanoculleus frigidifontis</name>
    <dbReference type="NCBI Taxonomy" id="2584085"/>
    <lineage>
        <taxon>Archaea</taxon>
        <taxon>Methanobacteriati</taxon>
        <taxon>Methanobacteriota</taxon>
        <taxon>Stenosarchaea group</taxon>
        <taxon>Methanomicrobia</taxon>
        <taxon>Methanomicrobiales</taxon>
        <taxon>Methanomicrobiaceae</taxon>
        <taxon>Methanoculleus</taxon>
    </lineage>
</organism>
<dbReference type="Pfam" id="PF06114">
    <property type="entry name" value="Peptidase_M78"/>
    <property type="match status" value="1"/>
</dbReference>
<comment type="caution">
    <text evidence="3">The sequence shown here is derived from an EMBL/GenBank/DDBJ whole genome shotgun (WGS) entry which is preliminary data.</text>
</comment>
<accession>A0ABT8M6Q6</accession>
<dbReference type="Pfam" id="PF01381">
    <property type="entry name" value="HTH_3"/>
    <property type="match status" value="1"/>
</dbReference>
<dbReference type="Gene3D" id="1.10.260.40">
    <property type="entry name" value="lambda repressor-like DNA-binding domains"/>
    <property type="match status" value="1"/>
</dbReference>
<feature type="domain" description="HTH cro/C1-type" evidence="2">
    <location>
        <begin position="7"/>
        <end position="61"/>
    </location>
</feature>
<proteinExistence type="inferred from homology"/>
<dbReference type="PROSITE" id="PS50943">
    <property type="entry name" value="HTH_CROC1"/>
    <property type="match status" value="1"/>
</dbReference>